<accession>A0ABT6R8I9</accession>
<dbReference type="Proteomes" id="UP001226434">
    <property type="component" value="Unassembled WGS sequence"/>
</dbReference>
<sequence>MQISRVNKITNFFFNLSSPLGLHESIEVLFPHQLPEVKKVIEIFFTRYFNDNEKRHFIIGINPGRFGAGVTGINFTAPKQLTENCQIPNSFKMQTELSAEFVYEVIDAYGGCAAFYKKFYLASVSPLGFVKNGVNLNYYDDVDLKEAIKPFAIDNMQKQIKMMQTNRNKCICLGEKNFAFFNELNNEHHFFKEIIKLPHPRFIMQYKRKTQTEFVQKYLDALAELET</sequence>
<evidence type="ECO:0000259" key="1">
    <source>
        <dbReference type="Pfam" id="PF03167"/>
    </source>
</evidence>
<dbReference type="InterPro" id="IPR032579">
    <property type="entry name" value="Phe_SMUG2-like"/>
</dbReference>
<dbReference type="InterPro" id="IPR005122">
    <property type="entry name" value="Uracil-DNA_glycosylase-like"/>
</dbReference>
<name>A0ABT6R8I9_9BACT</name>
<dbReference type="InterPro" id="IPR036895">
    <property type="entry name" value="Uracil-DNA_glycosylase-like_sf"/>
</dbReference>
<dbReference type="Gene3D" id="3.40.470.10">
    <property type="entry name" value="Uracil-DNA glycosylase-like domain"/>
    <property type="match status" value="1"/>
</dbReference>
<reference evidence="2 3" key="1">
    <citation type="submission" date="2023-05" db="EMBL/GenBank/DDBJ databases">
        <title>Genome sequence of Pinibacter sp. MAH-24.</title>
        <authorList>
            <person name="Huq M.A."/>
        </authorList>
    </citation>
    <scope>NUCLEOTIDE SEQUENCE [LARGE SCALE GENOMIC DNA]</scope>
    <source>
        <strain evidence="2 3">MAH-24</strain>
    </source>
</reference>
<feature type="domain" description="Uracil-DNA glycosylase-like" evidence="1">
    <location>
        <begin position="48"/>
        <end position="222"/>
    </location>
</feature>
<proteinExistence type="predicted"/>
<dbReference type="RefSeq" id="WP_282332861.1">
    <property type="nucleotide sequence ID" value="NZ_JASBRG010000001.1"/>
</dbReference>
<organism evidence="2 3">
    <name type="scientific">Pinibacter soli</name>
    <dbReference type="NCBI Taxonomy" id="3044211"/>
    <lineage>
        <taxon>Bacteria</taxon>
        <taxon>Pseudomonadati</taxon>
        <taxon>Bacteroidota</taxon>
        <taxon>Chitinophagia</taxon>
        <taxon>Chitinophagales</taxon>
        <taxon>Chitinophagaceae</taxon>
        <taxon>Pinibacter</taxon>
    </lineage>
</organism>
<dbReference type="CDD" id="cd19375">
    <property type="entry name" value="UDG-F3-like_SMUG2"/>
    <property type="match status" value="1"/>
</dbReference>
<dbReference type="SUPFAM" id="SSF52141">
    <property type="entry name" value="Uracil-DNA glycosylase-like"/>
    <property type="match status" value="1"/>
</dbReference>
<gene>
    <name evidence="2" type="ORF">QJ048_03065</name>
</gene>
<evidence type="ECO:0000313" key="3">
    <source>
        <dbReference type="Proteomes" id="UP001226434"/>
    </source>
</evidence>
<protein>
    <submittedName>
        <fullName evidence="2">DUF4918 family protein</fullName>
    </submittedName>
</protein>
<comment type="caution">
    <text evidence="2">The sequence shown here is derived from an EMBL/GenBank/DDBJ whole genome shotgun (WGS) entry which is preliminary data.</text>
</comment>
<dbReference type="EMBL" id="JASBRG010000001">
    <property type="protein sequence ID" value="MDI3318735.1"/>
    <property type="molecule type" value="Genomic_DNA"/>
</dbReference>
<evidence type="ECO:0000313" key="2">
    <source>
        <dbReference type="EMBL" id="MDI3318735.1"/>
    </source>
</evidence>
<dbReference type="Pfam" id="PF03167">
    <property type="entry name" value="UDG"/>
    <property type="match status" value="1"/>
</dbReference>
<keyword evidence="3" id="KW-1185">Reference proteome</keyword>